<proteinExistence type="predicted"/>
<protein>
    <submittedName>
        <fullName evidence="3">Uncharacterized protein</fullName>
    </submittedName>
</protein>
<reference evidence="4" key="1">
    <citation type="journal article" date="2019" name="Int. J. Syst. Evol. Microbiol.">
        <title>The Global Catalogue of Microorganisms (GCM) 10K type strain sequencing project: providing services to taxonomists for standard genome sequencing and annotation.</title>
        <authorList>
            <consortium name="The Broad Institute Genomics Platform"/>
            <consortium name="The Broad Institute Genome Sequencing Center for Infectious Disease"/>
            <person name="Wu L."/>
            <person name="Ma J."/>
        </authorList>
    </citation>
    <scope>NUCLEOTIDE SEQUENCE [LARGE SCALE GENOMIC DNA]</scope>
    <source>
        <strain evidence="4">CGMCC 4.7289</strain>
    </source>
</reference>
<feature type="compositionally biased region" description="Low complexity" evidence="1">
    <location>
        <begin position="388"/>
        <end position="398"/>
    </location>
</feature>
<dbReference type="Proteomes" id="UP001595816">
    <property type="component" value="Unassembled WGS sequence"/>
</dbReference>
<evidence type="ECO:0000313" key="3">
    <source>
        <dbReference type="EMBL" id="MFC4132294.1"/>
    </source>
</evidence>
<name>A0ABV8LPW9_9ACTN</name>
<feature type="region of interest" description="Disordered" evidence="1">
    <location>
        <begin position="373"/>
        <end position="447"/>
    </location>
</feature>
<comment type="caution">
    <text evidence="3">The sequence shown here is derived from an EMBL/GenBank/DDBJ whole genome shotgun (WGS) entry which is preliminary data.</text>
</comment>
<keyword evidence="4" id="KW-1185">Reference proteome</keyword>
<dbReference type="EMBL" id="JBHSAY010000009">
    <property type="protein sequence ID" value="MFC4132294.1"/>
    <property type="molecule type" value="Genomic_DNA"/>
</dbReference>
<sequence>MATSRIVRALAAVAMLAGGALLSASSPATADTAPAISIASSAYCDTAGQWQITYSLVDLSPVDVKVVSLRDAVSGATLTPTKTIFTYVDWLPNALYVQTAPATDTRVGITVVVQRVDSTAKLTLTRVHPLPAGCAPLPAGTGCVHTSAARFRHTFDGAAGTATIELVGKPLCAGDEQDFRLTAKAGDLPFDYSSAYAEFFSATTKMSIAVNVPSCQGKVALAVMDPGGGGAFFEPNYLAGSSAAPGNHSSGPLGLYVKKTGPVCNRNSGASVGVACTGDIVATIWNAPTATTPALLAFAEVVTDPREEWPLWHQIRAVSLEPGENTTIRLSDLPFLRQYGTGKVAIYSNGEFSYIPWQVPAWCGKVVIPPLRRNGDDTPLRLPRRGQTTPTPSATVSSPPTPIPSPSGSGPASPTPSIPGPSSAAPTPSGPEPSVVPMPSTTVVIPG</sequence>
<dbReference type="RefSeq" id="WP_253753501.1">
    <property type="nucleotide sequence ID" value="NZ_JAMZDZ010000001.1"/>
</dbReference>
<organism evidence="3 4">
    <name type="scientific">Hamadaea flava</name>
    <dbReference type="NCBI Taxonomy" id="1742688"/>
    <lineage>
        <taxon>Bacteria</taxon>
        <taxon>Bacillati</taxon>
        <taxon>Actinomycetota</taxon>
        <taxon>Actinomycetes</taxon>
        <taxon>Micromonosporales</taxon>
        <taxon>Micromonosporaceae</taxon>
        <taxon>Hamadaea</taxon>
    </lineage>
</organism>
<evidence type="ECO:0000313" key="4">
    <source>
        <dbReference type="Proteomes" id="UP001595816"/>
    </source>
</evidence>
<accession>A0ABV8LPW9</accession>
<feature type="compositionally biased region" description="Low complexity" evidence="1">
    <location>
        <begin position="437"/>
        <end position="447"/>
    </location>
</feature>
<feature type="chain" id="PRO_5046910093" evidence="2">
    <location>
        <begin position="31"/>
        <end position="447"/>
    </location>
</feature>
<evidence type="ECO:0000256" key="2">
    <source>
        <dbReference type="SAM" id="SignalP"/>
    </source>
</evidence>
<feature type="signal peptide" evidence="2">
    <location>
        <begin position="1"/>
        <end position="30"/>
    </location>
</feature>
<evidence type="ECO:0000256" key="1">
    <source>
        <dbReference type="SAM" id="MobiDB-lite"/>
    </source>
</evidence>
<gene>
    <name evidence="3" type="ORF">ACFOZ4_16940</name>
</gene>
<keyword evidence="2" id="KW-0732">Signal</keyword>